<evidence type="ECO:0000313" key="5">
    <source>
        <dbReference type="EMBL" id="QTG16908.1"/>
    </source>
</evidence>
<protein>
    <submittedName>
        <fullName evidence="5">MarR family transcriptional regulator</fullName>
    </submittedName>
</protein>
<evidence type="ECO:0000256" key="1">
    <source>
        <dbReference type="ARBA" id="ARBA00023015"/>
    </source>
</evidence>
<dbReference type="GO" id="GO:0003677">
    <property type="term" value="F:DNA binding"/>
    <property type="evidence" value="ECO:0007669"/>
    <property type="project" value="UniProtKB-KW"/>
</dbReference>
<evidence type="ECO:0000313" key="6">
    <source>
        <dbReference type="Proteomes" id="UP000663946"/>
    </source>
</evidence>
<dbReference type="InterPro" id="IPR036388">
    <property type="entry name" value="WH-like_DNA-bd_sf"/>
</dbReference>
<dbReference type="Gene3D" id="1.10.10.10">
    <property type="entry name" value="Winged helix-like DNA-binding domain superfamily/Winged helix DNA-binding domain"/>
    <property type="match status" value="1"/>
</dbReference>
<dbReference type="PRINTS" id="PR00598">
    <property type="entry name" value="HTHMARR"/>
</dbReference>
<evidence type="ECO:0000256" key="3">
    <source>
        <dbReference type="ARBA" id="ARBA00023163"/>
    </source>
</evidence>
<keyword evidence="2" id="KW-0238">DNA-binding</keyword>
<keyword evidence="1" id="KW-0805">Transcription regulation</keyword>
<dbReference type="InterPro" id="IPR000835">
    <property type="entry name" value="HTH_MarR-typ"/>
</dbReference>
<proteinExistence type="predicted"/>
<evidence type="ECO:0000259" key="4">
    <source>
        <dbReference type="PROSITE" id="PS50995"/>
    </source>
</evidence>
<keyword evidence="3" id="KW-0804">Transcription</keyword>
<keyword evidence="5" id="KW-0614">Plasmid</keyword>
<organism evidence="5 6">
    <name type="scientific">Agrobacterium tumefaciens</name>
    <dbReference type="NCBI Taxonomy" id="358"/>
    <lineage>
        <taxon>Bacteria</taxon>
        <taxon>Pseudomonadati</taxon>
        <taxon>Pseudomonadota</taxon>
        <taxon>Alphaproteobacteria</taxon>
        <taxon>Hyphomicrobiales</taxon>
        <taxon>Rhizobiaceae</taxon>
        <taxon>Rhizobium/Agrobacterium group</taxon>
        <taxon>Agrobacterium</taxon>
        <taxon>Agrobacterium tumefaciens complex</taxon>
    </lineage>
</organism>
<dbReference type="PANTHER" id="PTHR42756">
    <property type="entry name" value="TRANSCRIPTIONAL REGULATOR, MARR"/>
    <property type="match status" value="1"/>
</dbReference>
<feature type="domain" description="HTH marR-type" evidence="4">
    <location>
        <begin position="129"/>
        <end position="261"/>
    </location>
</feature>
<dbReference type="AlphaFoldDB" id="A0AAJ4N8T9"/>
<dbReference type="RefSeq" id="WP_333722700.1">
    <property type="nucleotide sequence ID" value="NZ_CP049219.1"/>
</dbReference>
<reference evidence="5" key="1">
    <citation type="submission" date="2020-02" db="EMBL/GenBank/DDBJ databases">
        <title>Unexpected conservation and global transmission of agrobacterial virulence plasmids.</title>
        <authorList>
            <person name="Weisberg A.J."/>
            <person name="Davis E.W. II"/>
            <person name="Tabima J.R."/>
            <person name="Belcher M.S."/>
            <person name="Miller M."/>
            <person name="Kuo C.-H."/>
            <person name="Loper J.E."/>
            <person name="Grunwald N.J."/>
            <person name="Putnam M.L."/>
            <person name="Chang J.H."/>
        </authorList>
    </citation>
    <scope>NUCLEOTIDE SEQUENCE</scope>
    <source>
        <strain evidence="5">Q15/94</strain>
        <plasmid evidence="5">pQ15_94_2</plasmid>
    </source>
</reference>
<sequence length="290" mass="32633">MLTMSSIHTGAKVRENDARYMLAKLIAVYSWLVQVKRFLQMHTQPHFVQTAGIVSKSRLLRGLLRWVANGVRPMERNSLTADTHMNRQSGSTVARVNEETWAKADCGASIMDEKTMKKAKVDLAAFSLVNHPFFLINHIFLSRGRELGRELALYDLDYPRWRVLSVLNECPNCTMQTLAEAAGVDRTSLTHTVRLMIDAGLISKTTRQSDRRSVVLSLTGAGRDRLRTVLPIIVGNSEKCFAGFSDEETKLFMNYLRRIILNIRNSSQNPAEDDAAVGYKLLESIVSSET</sequence>
<dbReference type="Pfam" id="PF01047">
    <property type="entry name" value="MarR"/>
    <property type="match status" value="1"/>
</dbReference>
<gene>
    <name evidence="5" type="ORF">G6M86_26750</name>
</gene>
<dbReference type="EMBL" id="CP049219">
    <property type="protein sequence ID" value="QTG16908.1"/>
    <property type="molecule type" value="Genomic_DNA"/>
</dbReference>
<evidence type="ECO:0000256" key="2">
    <source>
        <dbReference type="ARBA" id="ARBA00023125"/>
    </source>
</evidence>
<geneLocation type="plasmid" evidence="5 6">
    <name>pQ15_94_2</name>
</geneLocation>
<dbReference type="PROSITE" id="PS50995">
    <property type="entry name" value="HTH_MARR_2"/>
    <property type="match status" value="1"/>
</dbReference>
<dbReference type="SMART" id="SM00347">
    <property type="entry name" value="HTH_MARR"/>
    <property type="match status" value="1"/>
</dbReference>
<dbReference type="PANTHER" id="PTHR42756:SF1">
    <property type="entry name" value="TRANSCRIPTIONAL REPRESSOR OF EMRAB OPERON"/>
    <property type="match status" value="1"/>
</dbReference>
<dbReference type="InterPro" id="IPR036390">
    <property type="entry name" value="WH_DNA-bd_sf"/>
</dbReference>
<dbReference type="GO" id="GO:0003700">
    <property type="term" value="F:DNA-binding transcription factor activity"/>
    <property type="evidence" value="ECO:0007669"/>
    <property type="project" value="InterPro"/>
</dbReference>
<dbReference type="SUPFAM" id="SSF46785">
    <property type="entry name" value="Winged helix' DNA-binding domain"/>
    <property type="match status" value="1"/>
</dbReference>
<dbReference type="Proteomes" id="UP000663946">
    <property type="component" value="Plasmid pQ15_94_2"/>
</dbReference>
<accession>A0AAJ4N8T9</accession>
<name>A0AAJ4N8T9_AGRTU</name>